<proteinExistence type="predicted"/>
<protein>
    <submittedName>
        <fullName evidence="2">Glycosyltransferase</fullName>
    </submittedName>
</protein>
<organism evidence="2 3">
    <name type="scientific">Methylosinus sporium</name>
    <dbReference type="NCBI Taxonomy" id="428"/>
    <lineage>
        <taxon>Bacteria</taxon>
        <taxon>Pseudomonadati</taxon>
        <taxon>Pseudomonadota</taxon>
        <taxon>Alphaproteobacteria</taxon>
        <taxon>Hyphomicrobiales</taxon>
        <taxon>Methylocystaceae</taxon>
        <taxon>Methylosinus</taxon>
    </lineage>
</organism>
<dbReference type="GO" id="GO:0016740">
    <property type="term" value="F:transferase activity"/>
    <property type="evidence" value="ECO:0007669"/>
    <property type="project" value="UniProtKB-KW"/>
</dbReference>
<sequence length="323" mass="36640">MKVSIAMATYNGARWIEEQLDSFAQQDRRPDELVVYDDCSGDETISIIEQFRRRASFEVRVVSNEKNSGHIRSFLRAMSLCRGDVIFLSDQDDTWRRTKISTMIRLIEENPRRHVFVNDAEYTDGNGTPCGLTVLQKCVSVGASAGGHIAGACTAMTKEFVAFILPEDYAEMPKYHDVYIHRWAKALGCKHITTDVLQTWRIHGSNSSAATQMTTPERVSMLTWRAKFKGADSRSDYLTKAVQFRRMCIHLAAKRDEFARLEVAADYGDVLGELSRHIDAFENRAALHDVSYPGRLAAIADMALRGKYKYFYGWKSIAKDLLI</sequence>
<evidence type="ECO:0000259" key="1">
    <source>
        <dbReference type="Pfam" id="PF00535"/>
    </source>
</evidence>
<dbReference type="PANTHER" id="PTHR43685">
    <property type="entry name" value="GLYCOSYLTRANSFERASE"/>
    <property type="match status" value="1"/>
</dbReference>
<name>A0A549SHG9_METSR</name>
<dbReference type="InterPro" id="IPR050834">
    <property type="entry name" value="Glycosyltransf_2"/>
</dbReference>
<evidence type="ECO:0000313" key="2">
    <source>
        <dbReference type="EMBL" id="TRL29074.1"/>
    </source>
</evidence>
<reference evidence="2 3" key="1">
    <citation type="submission" date="2019-07" db="EMBL/GenBank/DDBJ databases">
        <title>Ln-dependent methylotrophs.</title>
        <authorList>
            <person name="Tani A."/>
        </authorList>
    </citation>
    <scope>NUCLEOTIDE SEQUENCE [LARGE SCALE GENOMIC DNA]</scope>
    <source>
        <strain evidence="2 3">SM89A</strain>
    </source>
</reference>
<keyword evidence="2" id="KW-0808">Transferase</keyword>
<dbReference type="AlphaFoldDB" id="A0A549SHG9"/>
<comment type="caution">
    <text evidence="2">The sequence shown here is derived from an EMBL/GenBank/DDBJ whole genome shotgun (WGS) entry which is preliminary data.</text>
</comment>
<dbReference type="Proteomes" id="UP000316781">
    <property type="component" value="Unassembled WGS sequence"/>
</dbReference>
<dbReference type="PANTHER" id="PTHR43685:SF11">
    <property type="entry name" value="GLYCOSYLTRANSFERASE TAGX-RELATED"/>
    <property type="match status" value="1"/>
</dbReference>
<dbReference type="RefSeq" id="WP_142864111.1">
    <property type="nucleotide sequence ID" value="NZ_VJMF01000075.1"/>
</dbReference>
<dbReference type="InterPro" id="IPR001173">
    <property type="entry name" value="Glyco_trans_2-like"/>
</dbReference>
<dbReference type="SUPFAM" id="SSF53448">
    <property type="entry name" value="Nucleotide-diphospho-sugar transferases"/>
    <property type="match status" value="1"/>
</dbReference>
<dbReference type="InterPro" id="IPR029044">
    <property type="entry name" value="Nucleotide-diphossugar_trans"/>
</dbReference>
<evidence type="ECO:0000313" key="3">
    <source>
        <dbReference type="Proteomes" id="UP000316781"/>
    </source>
</evidence>
<dbReference type="Gene3D" id="3.90.550.10">
    <property type="entry name" value="Spore Coat Polysaccharide Biosynthesis Protein SpsA, Chain A"/>
    <property type="match status" value="1"/>
</dbReference>
<dbReference type="EMBL" id="VJMF01000075">
    <property type="protein sequence ID" value="TRL29074.1"/>
    <property type="molecule type" value="Genomic_DNA"/>
</dbReference>
<accession>A0A549SHG9</accession>
<feature type="domain" description="Glycosyltransferase 2-like" evidence="1">
    <location>
        <begin position="4"/>
        <end position="118"/>
    </location>
</feature>
<dbReference type="Pfam" id="PF00535">
    <property type="entry name" value="Glycos_transf_2"/>
    <property type="match status" value="1"/>
</dbReference>
<gene>
    <name evidence="2" type="ORF">FM996_17655</name>
</gene>